<accession>B7J905</accession>
<organism evidence="1 2">
    <name type="scientific">Acidithiobacillus ferrooxidans (strain ATCC 23270 / DSM 14882 / CIP 104768 / NCIMB 8455)</name>
    <name type="common">Ferrobacillus ferrooxidans (strain ATCC 23270)</name>
    <dbReference type="NCBI Taxonomy" id="243159"/>
    <lineage>
        <taxon>Bacteria</taxon>
        <taxon>Pseudomonadati</taxon>
        <taxon>Pseudomonadota</taxon>
        <taxon>Acidithiobacillia</taxon>
        <taxon>Acidithiobacillales</taxon>
        <taxon>Acidithiobacillaceae</taxon>
        <taxon>Acidithiobacillus</taxon>
    </lineage>
</organism>
<protein>
    <submittedName>
        <fullName evidence="1">Uncharacterized protein</fullName>
    </submittedName>
</protein>
<proteinExistence type="predicted"/>
<dbReference type="EMBL" id="CP001219">
    <property type="protein sequence ID" value="ACK79063.1"/>
    <property type="molecule type" value="Genomic_DNA"/>
</dbReference>
<reference evidence="1 2" key="1">
    <citation type="journal article" date="2008" name="BMC Genomics">
        <title>Acidithiobacillus ferrooxidans metabolism: from genome sequence to industrial applications.</title>
        <authorList>
            <person name="Valdes J."/>
            <person name="Pedroso I."/>
            <person name="Quatrini R."/>
            <person name="Dodson R.J."/>
            <person name="Tettelin H."/>
            <person name="Blake R.II."/>
            <person name="Eisen J.A."/>
            <person name="Holmes D.S."/>
        </authorList>
    </citation>
    <scope>NUCLEOTIDE SEQUENCE [LARGE SCALE GENOMIC DNA]</scope>
    <source>
        <strain evidence="2">ATCC 23270 / DSM 14882 / CIP 104768 / NCIMB 8455</strain>
    </source>
</reference>
<dbReference type="Proteomes" id="UP000001362">
    <property type="component" value="Chromosome"/>
</dbReference>
<dbReference type="KEGG" id="afr:AFE_2812"/>
<dbReference type="AlphaFoldDB" id="B7J905"/>
<evidence type="ECO:0000313" key="1">
    <source>
        <dbReference type="EMBL" id="ACK79063.1"/>
    </source>
</evidence>
<sequence>MGPPHPQSMLCHHVGWMMLDQVKRGDPFFVACR</sequence>
<gene>
    <name evidence="1" type="ordered locus">AFE_2812</name>
</gene>
<evidence type="ECO:0000313" key="2">
    <source>
        <dbReference type="Proteomes" id="UP000001362"/>
    </source>
</evidence>
<dbReference type="STRING" id="243159.AFE_2812"/>
<name>B7J905_ACIF2</name>
<dbReference type="PaxDb" id="243159-AFE_2812"/>
<keyword evidence="2" id="KW-1185">Reference proteome</keyword>
<dbReference type="HOGENOM" id="CLU_3380065_0_0_6"/>